<feature type="compositionally biased region" description="Low complexity" evidence="7">
    <location>
        <begin position="441"/>
        <end position="453"/>
    </location>
</feature>
<dbReference type="PANTHER" id="PTHR43117:SF4">
    <property type="entry name" value="OSMOPROTECTANT IMPORT ATP-BINDING PROTEIN OSMV"/>
    <property type="match status" value="1"/>
</dbReference>
<evidence type="ECO:0000256" key="7">
    <source>
        <dbReference type="SAM" id="MobiDB-lite"/>
    </source>
</evidence>
<dbReference type="Proteomes" id="UP000564573">
    <property type="component" value="Unassembled WGS sequence"/>
</dbReference>
<dbReference type="InterPro" id="IPR005892">
    <property type="entry name" value="Gly-betaine_transp_ATP-bd"/>
</dbReference>
<dbReference type="InterPro" id="IPR003593">
    <property type="entry name" value="AAA+_ATPase"/>
</dbReference>
<dbReference type="CDD" id="cd03295">
    <property type="entry name" value="ABC_OpuCA_Osmoprotection"/>
    <property type="match status" value="1"/>
</dbReference>
<dbReference type="PROSITE" id="PS50893">
    <property type="entry name" value="ABC_TRANSPORTER_2"/>
    <property type="match status" value="1"/>
</dbReference>
<dbReference type="SUPFAM" id="SSF52540">
    <property type="entry name" value="P-loop containing nucleoside triphosphate hydrolases"/>
    <property type="match status" value="1"/>
</dbReference>
<sequence>MTSDSTDSAVSAVSGVEIQLEGVTKRYPGSAEPAVKDVTMTIPAGQIVVLVGPSGCGKTTTMRMINRLIEPTSGRITIGGEDALELDDVRLRRKIGYAIQQAGLFPHFTVAQNIAVVPGLLGWDKKRIAERVDELMDLVGLDASQFRDRYPRQLSGGQQQRVGVARALAADPPVLLMDEPFGAVDPITRGNLQDELLRLQADLGKTIVFVTHDFDEAVKLGDRIAVLGEASTIQQYDTPEAILANPANDMVAGFVGAGASLKQLTLLRVRDVDYPDLALTADVGESPSELRARLARAGDTYALLVDRRRRPQRWVHVRNLSAATSLANIGRPVGDTVSTQSTLQDALEAILAEGGRAVVTGTRGEYVGMIDIETVTGVLAQLREEHESAGDAGDAGDGAAGDGTDAADGDGHGGDAGRAGVARGDAARDGAGRADGGVDGDAGAAADSGAGAS</sequence>
<keyword evidence="4" id="KW-0547">Nucleotide-binding</keyword>
<evidence type="ECO:0000256" key="6">
    <source>
        <dbReference type="ARBA" id="ARBA00066388"/>
    </source>
</evidence>
<comment type="caution">
    <text evidence="9">The sequence shown here is derived from an EMBL/GenBank/DDBJ whole genome shotgun (WGS) entry which is preliminary data.</text>
</comment>
<evidence type="ECO:0000259" key="8">
    <source>
        <dbReference type="PROSITE" id="PS50893"/>
    </source>
</evidence>
<dbReference type="InterPro" id="IPR003439">
    <property type="entry name" value="ABC_transporter-like_ATP-bd"/>
</dbReference>
<evidence type="ECO:0000256" key="4">
    <source>
        <dbReference type="ARBA" id="ARBA00022741"/>
    </source>
</evidence>
<proteinExistence type="inferred from homology"/>
<dbReference type="PROSITE" id="PS00211">
    <property type="entry name" value="ABC_TRANSPORTER_1"/>
    <property type="match status" value="1"/>
</dbReference>
<name>A0A839XP58_9PSEU</name>
<dbReference type="SMART" id="SM00382">
    <property type="entry name" value="AAA"/>
    <property type="match status" value="1"/>
</dbReference>
<dbReference type="SUPFAM" id="SSF54631">
    <property type="entry name" value="CBS-domain pair"/>
    <property type="match status" value="1"/>
</dbReference>
<keyword evidence="10" id="KW-1185">Reference proteome</keyword>
<dbReference type="PANTHER" id="PTHR43117">
    <property type="entry name" value="OSMOPROTECTANT IMPORT ATP-BINDING PROTEIN OSMV"/>
    <property type="match status" value="1"/>
</dbReference>
<evidence type="ECO:0000313" key="9">
    <source>
        <dbReference type="EMBL" id="MBB3662628.1"/>
    </source>
</evidence>
<dbReference type="RefSeq" id="WP_183780781.1">
    <property type="nucleotide sequence ID" value="NZ_JACIBS010000001.1"/>
</dbReference>
<dbReference type="Gene3D" id="3.40.50.300">
    <property type="entry name" value="P-loop containing nucleotide triphosphate hydrolases"/>
    <property type="match status" value="1"/>
</dbReference>
<dbReference type="EMBL" id="JACIBS010000001">
    <property type="protein sequence ID" value="MBB3662628.1"/>
    <property type="molecule type" value="Genomic_DNA"/>
</dbReference>
<dbReference type="GO" id="GO:0015418">
    <property type="term" value="F:ABC-type quaternary ammonium compound transporting activity"/>
    <property type="evidence" value="ECO:0007669"/>
    <property type="project" value="UniProtKB-EC"/>
</dbReference>
<dbReference type="InterPro" id="IPR046342">
    <property type="entry name" value="CBS_dom_sf"/>
</dbReference>
<reference evidence="9 10" key="1">
    <citation type="submission" date="2020-08" db="EMBL/GenBank/DDBJ databases">
        <title>Sequencing the genomes of 1000 actinobacteria strains.</title>
        <authorList>
            <person name="Klenk H.-P."/>
        </authorList>
    </citation>
    <scope>NUCLEOTIDE SEQUENCE [LARGE SCALE GENOMIC DNA]</scope>
    <source>
        <strain evidence="9 10">DSM 45267</strain>
    </source>
</reference>
<gene>
    <name evidence="9" type="ORF">FB384_001532</name>
</gene>
<evidence type="ECO:0000313" key="10">
    <source>
        <dbReference type="Proteomes" id="UP000564573"/>
    </source>
</evidence>
<dbReference type="NCBIfam" id="TIGR01186">
    <property type="entry name" value="proV"/>
    <property type="match status" value="1"/>
</dbReference>
<evidence type="ECO:0000256" key="1">
    <source>
        <dbReference type="ARBA" id="ARBA00005417"/>
    </source>
</evidence>
<dbReference type="GO" id="GO:0016020">
    <property type="term" value="C:membrane"/>
    <property type="evidence" value="ECO:0007669"/>
    <property type="project" value="InterPro"/>
</dbReference>
<keyword evidence="3" id="KW-0677">Repeat</keyword>
<dbReference type="Pfam" id="PF00005">
    <property type="entry name" value="ABC_tran"/>
    <property type="match status" value="1"/>
</dbReference>
<dbReference type="AlphaFoldDB" id="A0A839XP58"/>
<dbReference type="InterPro" id="IPR027417">
    <property type="entry name" value="P-loop_NTPase"/>
</dbReference>
<evidence type="ECO:0000256" key="5">
    <source>
        <dbReference type="ARBA" id="ARBA00022840"/>
    </source>
</evidence>
<keyword evidence="5 9" id="KW-0067">ATP-binding</keyword>
<comment type="similarity">
    <text evidence="1">Belongs to the ABC transporter superfamily.</text>
</comment>
<dbReference type="GO" id="GO:0031460">
    <property type="term" value="P:glycine betaine transport"/>
    <property type="evidence" value="ECO:0007669"/>
    <property type="project" value="InterPro"/>
</dbReference>
<dbReference type="EC" id="7.6.2.9" evidence="6"/>
<dbReference type="GO" id="GO:0005524">
    <property type="term" value="F:ATP binding"/>
    <property type="evidence" value="ECO:0007669"/>
    <property type="project" value="UniProtKB-KW"/>
</dbReference>
<evidence type="ECO:0000256" key="2">
    <source>
        <dbReference type="ARBA" id="ARBA00022448"/>
    </source>
</evidence>
<feature type="domain" description="ABC transporter" evidence="8">
    <location>
        <begin position="18"/>
        <end position="255"/>
    </location>
</feature>
<evidence type="ECO:0000256" key="3">
    <source>
        <dbReference type="ARBA" id="ARBA00022737"/>
    </source>
</evidence>
<protein>
    <recommendedName>
        <fullName evidence="6">ABC-type quaternary amine transporter</fullName>
        <ecNumber evidence="6">7.6.2.9</ecNumber>
    </recommendedName>
</protein>
<dbReference type="FunFam" id="3.40.50.300:FF:000425">
    <property type="entry name" value="Probable ABC transporter, ATP-binding subunit"/>
    <property type="match status" value="1"/>
</dbReference>
<keyword evidence="2" id="KW-0813">Transport</keyword>
<feature type="region of interest" description="Disordered" evidence="7">
    <location>
        <begin position="385"/>
        <end position="453"/>
    </location>
</feature>
<accession>A0A839XP58</accession>
<dbReference type="InterPro" id="IPR017871">
    <property type="entry name" value="ABC_transporter-like_CS"/>
</dbReference>
<organism evidence="9 10">
    <name type="scientific">Prauserella sediminis</name>
    <dbReference type="NCBI Taxonomy" id="577680"/>
    <lineage>
        <taxon>Bacteria</taxon>
        <taxon>Bacillati</taxon>
        <taxon>Actinomycetota</taxon>
        <taxon>Actinomycetes</taxon>
        <taxon>Pseudonocardiales</taxon>
        <taxon>Pseudonocardiaceae</taxon>
        <taxon>Prauserella</taxon>
        <taxon>Prauserella salsuginis group</taxon>
    </lineage>
</organism>
<dbReference type="GO" id="GO:0016887">
    <property type="term" value="F:ATP hydrolysis activity"/>
    <property type="evidence" value="ECO:0007669"/>
    <property type="project" value="InterPro"/>
</dbReference>